<dbReference type="InterPro" id="IPR007434">
    <property type="entry name" value="FemAB-like"/>
</dbReference>
<dbReference type="SUPFAM" id="SSF55729">
    <property type="entry name" value="Acyl-CoA N-acyltransferases (Nat)"/>
    <property type="match status" value="1"/>
</dbReference>
<keyword evidence="2" id="KW-1185">Reference proteome</keyword>
<accession>A0AA48HLC2</accession>
<dbReference type="PANTHER" id="PTHR47017">
    <property type="entry name" value="ACYL-COA"/>
    <property type="match status" value="1"/>
</dbReference>
<gene>
    <name evidence="1" type="ORF">MACH26_28650</name>
</gene>
<protein>
    <recommendedName>
        <fullName evidence="3">GNAT family N-acetyltransferase</fullName>
    </recommendedName>
</protein>
<dbReference type="Pfam" id="PF04339">
    <property type="entry name" value="FemAB_like"/>
    <property type="match status" value="1"/>
</dbReference>
<organism evidence="1 2">
    <name type="scientific">Planctobacterium marinum</name>
    <dbReference type="NCBI Taxonomy" id="1631968"/>
    <lineage>
        <taxon>Bacteria</taxon>
        <taxon>Pseudomonadati</taxon>
        <taxon>Pseudomonadota</taxon>
        <taxon>Gammaproteobacteria</taxon>
        <taxon>Alteromonadales</taxon>
        <taxon>Alteromonadaceae</taxon>
        <taxon>Planctobacterium</taxon>
    </lineage>
</organism>
<dbReference type="InterPro" id="IPR016181">
    <property type="entry name" value="Acyl_CoA_acyltransferase"/>
</dbReference>
<evidence type="ECO:0000313" key="2">
    <source>
        <dbReference type="Proteomes" id="UP001333710"/>
    </source>
</evidence>
<reference evidence="1" key="1">
    <citation type="submission" date="2023-01" db="EMBL/GenBank/DDBJ databases">
        <title>Complete genome sequence of Planctobacterium marinum strain Dej080120_11.</title>
        <authorList>
            <person name="Ueki S."/>
            <person name="Maruyama F."/>
        </authorList>
    </citation>
    <scope>NUCLEOTIDE SEQUENCE</scope>
    <source>
        <strain evidence="1">Dej080120_11</strain>
    </source>
</reference>
<dbReference type="Proteomes" id="UP001333710">
    <property type="component" value="Chromosome"/>
</dbReference>
<name>A0AA48HLC2_9ALTE</name>
<dbReference type="AlphaFoldDB" id="A0AA48HLC2"/>
<dbReference type="KEGG" id="pmaw:MACH26_28650"/>
<dbReference type="PANTHER" id="PTHR47017:SF1">
    <property type="entry name" value="ACYL-COA"/>
    <property type="match status" value="1"/>
</dbReference>
<sequence length="347" mass="40727">MESSGSVTSKTGWQPYHLWVTEQDAPIACMPLYIKTHSYGEYVFDWSWAEAYQRYQLNYYPKLVAAIPFTPVTGPRLIFDSSEISETLTDNIISAVQQESQKLGLSSLHILFPEERHTQDDQWCQRKSVQFQWHNQGYQQFDNFLSSFASRKRKNLNKERRKVREQGIEVERFFGATLQAQHLDFFYQCYQQTYLKRSGHAGYLNRAFFDTLFTDMADNIMIVQAQRDGEAIAAALYFYNENGLYGRYWGALQEFDCLHFECCYYQGIEFAIEQQLPLFNPGTQGEHKIQRGFEPIYCQSEHWLANPDFNRAIQDFVKREQLQIAHYKKEAASLLPFKQAQPVETET</sequence>
<evidence type="ECO:0000313" key="1">
    <source>
        <dbReference type="EMBL" id="BDX07344.1"/>
    </source>
</evidence>
<proteinExistence type="predicted"/>
<dbReference type="EMBL" id="AP027272">
    <property type="protein sequence ID" value="BDX07344.1"/>
    <property type="molecule type" value="Genomic_DNA"/>
</dbReference>
<evidence type="ECO:0008006" key="3">
    <source>
        <dbReference type="Google" id="ProtNLM"/>
    </source>
</evidence>
<dbReference type="Gene3D" id="3.40.630.30">
    <property type="match status" value="1"/>
</dbReference>